<dbReference type="Proteomes" id="UP001597178">
    <property type="component" value="Unassembled WGS sequence"/>
</dbReference>
<dbReference type="EMBL" id="JBHTNH010000019">
    <property type="protein sequence ID" value="MFD1361731.1"/>
    <property type="molecule type" value="Genomic_DNA"/>
</dbReference>
<dbReference type="PANTHER" id="PTHR43713:SF3">
    <property type="entry name" value="GLUTAMATE-1-SEMIALDEHYDE 2,1-AMINOMUTASE 1, CHLOROPLASTIC-RELATED"/>
    <property type="match status" value="1"/>
</dbReference>
<protein>
    <submittedName>
        <fullName evidence="4">Aspartate aminotransferase family protein</fullName>
    </submittedName>
</protein>
<evidence type="ECO:0000256" key="1">
    <source>
        <dbReference type="ARBA" id="ARBA00001933"/>
    </source>
</evidence>
<accession>A0ABW3ZTJ7</accession>
<dbReference type="RefSeq" id="WP_382399585.1">
    <property type="nucleotide sequence ID" value="NZ_JBHTNH010000019.1"/>
</dbReference>
<dbReference type="Pfam" id="PF00202">
    <property type="entry name" value="Aminotran_3"/>
    <property type="match status" value="1"/>
</dbReference>
<dbReference type="Gene3D" id="3.90.1150.10">
    <property type="entry name" value="Aspartate Aminotransferase, domain 1"/>
    <property type="match status" value="1"/>
</dbReference>
<evidence type="ECO:0000256" key="3">
    <source>
        <dbReference type="RuleBase" id="RU003560"/>
    </source>
</evidence>
<dbReference type="GO" id="GO:0008483">
    <property type="term" value="F:transaminase activity"/>
    <property type="evidence" value="ECO:0007669"/>
    <property type="project" value="UniProtKB-KW"/>
</dbReference>
<comment type="cofactor">
    <cofactor evidence="1">
        <name>pyridoxal 5'-phosphate</name>
        <dbReference type="ChEBI" id="CHEBI:597326"/>
    </cofactor>
</comment>
<dbReference type="InterPro" id="IPR005814">
    <property type="entry name" value="Aminotrans_3"/>
</dbReference>
<dbReference type="CDD" id="cd00610">
    <property type="entry name" value="OAT_like"/>
    <property type="match status" value="1"/>
</dbReference>
<proteinExistence type="inferred from homology"/>
<sequence>MGLYKDVYKKDVETYINKTPESKNKYEIANNYMPGGETRSVCFHKPYPLTIEEARGAYLYDIDGNRYIDFLNNYTSMVHGHAHEHIAEKAQFALKKGTAYAATIPEKIQFSELLCNRVPSIKKIRFCNSGTEATMFAIRAACTFTKKTSIIKMDGAYHGTHDLAAWDSRYNTAVFPKNISQNIYVAPFNDSETIEQILSLHADDIAAILVEPVMGVAGVIPPNEGYLDKLRKLADKYQVLLIFDEVQTLRLDIGGAQEMYGVTPDLTCMAKIIGGGFPVGAFGGKKEIMNMFDPSKDGFLAHGGTFNGNKVTLSAGIATMQLLDIDKIEKMNSLSIELENKIKKTVKQSNIPVTLTRVGSMMNIHFTENKPENYAETLHSNKELIDILHIKLLNRGIFIAPRGLINLSTVMTQQNIQEAGDVFKDALQEMMPLLDR</sequence>
<keyword evidence="5" id="KW-1185">Reference proteome</keyword>
<gene>
    <name evidence="4" type="ORF">ACFQ4A_08690</name>
</gene>
<evidence type="ECO:0000313" key="4">
    <source>
        <dbReference type="EMBL" id="MFD1361731.1"/>
    </source>
</evidence>
<dbReference type="PANTHER" id="PTHR43713">
    <property type="entry name" value="GLUTAMATE-1-SEMIALDEHYDE 2,1-AMINOMUTASE"/>
    <property type="match status" value="1"/>
</dbReference>
<keyword evidence="4" id="KW-0808">Transferase</keyword>
<name>A0ABW3ZTJ7_9BACI</name>
<reference evidence="5" key="1">
    <citation type="journal article" date="2019" name="Int. J. Syst. Evol. Microbiol.">
        <title>The Global Catalogue of Microorganisms (GCM) 10K type strain sequencing project: providing services to taxonomists for standard genome sequencing and annotation.</title>
        <authorList>
            <consortium name="The Broad Institute Genomics Platform"/>
            <consortium name="The Broad Institute Genome Sequencing Center for Infectious Disease"/>
            <person name="Wu L."/>
            <person name="Ma J."/>
        </authorList>
    </citation>
    <scope>NUCLEOTIDE SEQUENCE [LARGE SCALE GENOMIC DNA]</scope>
    <source>
        <strain evidence="5">CCUG 54822</strain>
    </source>
</reference>
<dbReference type="InterPro" id="IPR015421">
    <property type="entry name" value="PyrdxlP-dep_Trfase_major"/>
</dbReference>
<organism evidence="4 5">
    <name type="scientific">Lentibacillus salinarum</name>
    <dbReference type="NCBI Taxonomy" id="446820"/>
    <lineage>
        <taxon>Bacteria</taxon>
        <taxon>Bacillati</taxon>
        <taxon>Bacillota</taxon>
        <taxon>Bacilli</taxon>
        <taxon>Bacillales</taxon>
        <taxon>Bacillaceae</taxon>
        <taxon>Lentibacillus</taxon>
    </lineage>
</organism>
<comment type="similarity">
    <text evidence="3">Belongs to the class-III pyridoxal-phosphate-dependent aminotransferase family.</text>
</comment>
<comment type="caution">
    <text evidence="4">The sequence shown here is derived from an EMBL/GenBank/DDBJ whole genome shotgun (WGS) entry which is preliminary data.</text>
</comment>
<evidence type="ECO:0000313" key="5">
    <source>
        <dbReference type="Proteomes" id="UP001597178"/>
    </source>
</evidence>
<keyword evidence="2 3" id="KW-0663">Pyridoxal phosphate</keyword>
<evidence type="ECO:0000256" key="2">
    <source>
        <dbReference type="ARBA" id="ARBA00022898"/>
    </source>
</evidence>
<dbReference type="Gene3D" id="3.40.640.10">
    <property type="entry name" value="Type I PLP-dependent aspartate aminotransferase-like (Major domain)"/>
    <property type="match status" value="1"/>
</dbReference>
<dbReference type="InterPro" id="IPR015422">
    <property type="entry name" value="PyrdxlP-dep_Trfase_small"/>
</dbReference>
<keyword evidence="4" id="KW-0032">Aminotransferase</keyword>
<dbReference type="InterPro" id="IPR015424">
    <property type="entry name" value="PyrdxlP-dep_Trfase"/>
</dbReference>
<dbReference type="SUPFAM" id="SSF53383">
    <property type="entry name" value="PLP-dependent transferases"/>
    <property type="match status" value="1"/>
</dbReference>